<dbReference type="eggNOG" id="KOG4734">
    <property type="taxonomic scope" value="Eukaryota"/>
</dbReference>
<feature type="region of interest" description="Disordered" evidence="5">
    <location>
        <begin position="315"/>
        <end position="350"/>
    </location>
</feature>
<dbReference type="GO" id="GO:0033260">
    <property type="term" value="P:nuclear DNA replication"/>
    <property type="evidence" value="ECO:0007669"/>
    <property type="project" value="TreeGrafter"/>
</dbReference>
<keyword evidence="2" id="KW-0217">Developmental protein</keyword>
<reference evidence="7" key="1">
    <citation type="journal article" date="2013" name="Nat. Genet.">
        <title>The draft genomes of soft-shell turtle and green sea turtle yield insights into the development and evolution of the turtle-specific body plan.</title>
        <authorList>
            <person name="Wang Z."/>
            <person name="Pascual-Anaya J."/>
            <person name="Zadissa A."/>
            <person name="Li W."/>
            <person name="Niimura Y."/>
            <person name="Huang Z."/>
            <person name="Li C."/>
            <person name="White S."/>
            <person name="Xiong Z."/>
            <person name="Fang D."/>
            <person name="Wang B."/>
            <person name="Ming Y."/>
            <person name="Chen Y."/>
            <person name="Zheng Y."/>
            <person name="Kuraku S."/>
            <person name="Pignatelli M."/>
            <person name="Herrero J."/>
            <person name="Beal K."/>
            <person name="Nozawa M."/>
            <person name="Li Q."/>
            <person name="Wang J."/>
            <person name="Zhang H."/>
            <person name="Yu L."/>
            <person name="Shigenobu S."/>
            <person name="Wang J."/>
            <person name="Liu J."/>
            <person name="Flicek P."/>
            <person name="Searle S."/>
            <person name="Wang J."/>
            <person name="Kuratani S."/>
            <person name="Yin Y."/>
            <person name="Aken B."/>
            <person name="Zhang G."/>
            <person name="Irie N."/>
        </authorList>
    </citation>
    <scope>NUCLEOTIDE SEQUENCE [LARGE SCALE GENOMIC DNA]</scope>
</reference>
<organism evidence="6 7">
    <name type="scientific">Chelonia mydas</name>
    <name type="common">Green sea-turtle</name>
    <name type="synonym">Chelonia agassizi</name>
    <dbReference type="NCBI Taxonomy" id="8469"/>
    <lineage>
        <taxon>Eukaryota</taxon>
        <taxon>Metazoa</taxon>
        <taxon>Chordata</taxon>
        <taxon>Craniata</taxon>
        <taxon>Vertebrata</taxon>
        <taxon>Euteleostomi</taxon>
        <taxon>Archelosauria</taxon>
        <taxon>Testudinata</taxon>
        <taxon>Testudines</taxon>
        <taxon>Cryptodira</taxon>
        <taxon>Durocryptodira</taxon>
        <taxon>Americhelydia</taxon>
        <taxon>Chelonioidea</taxon>
        <taxon>Cheloniidae</taxon>
        <taxon>Chelonia</taxon>
    </lineage>
</organism>
<sequence length="556" mass="61846">MDGASPFGTIAVQLAQHRGAKVISTAYSLEDEQYLERLRPPVARVIDVSNGKTDVAESCLEETGGLGVDIVLDAGVRLYSKEDESTLKQQLLPHKHDIITLLSAGGHWVTTEKNLQDLHVPVSIPDVSSSPSTEFPADWSIKTRLLFTSSQPFTWAEHLKAQEEAQGFAQHCRATSVNFPQSIQEPKLSTELRCAFQQSLIYWLHPSLPWLQLFPRIGADRKIAGKTSFWSHDETLQQVLMSEWSVSFTSLYNLLKAKLCPYFYVCTYQFTVLFRAAGLAGSDVITAVVSPTTRGLREAMRNEGIEFSLPLVEETRSKTQKNSETNLDTEVNSPETGKNTEDGEEQGVSDDESFSWLEEMGVQDQIKKPDAISIQLRKEKNEVQVDHKPESVALVKGTNTFMLLNFLINCKSLVAAAGPQAGLPPTLLSPVAFRGATMQTLKARSINVKTPVHSCYNDIFSLEITGPVMPHCLHTLTMLLKSAQKGAFSAVLYTHEPTAVFNTNIERILNKETTCKDLTKCGLHLKTLDQLIQLPTLGKSSIRLLEMRDYAYTWKS</sequence>
<dbReference type="InterPro" id="IPR036291">
    <property type="entry name" value="NAD(P)-bd_dom_sf"/>
</dbReference>
<evidence type="ECO:0000313" key="7">
    <source>
        <dbReference type="Proteomes" id="UP000031443"/>
    </source>
</evidence>
<dbReference type="STRING" id="8469.M7BJR9"/>
<dbReference type="PANTHER" id="PTHR12972:SF0">
    <property type="entry name" value="PROTEIN DOWNSTREAM NEIGHBOR OF SON"/>
    <property type="match status" value="1"/>
</dbReference>
<comment type="similarity">
    <text evidence="4">Belongs to the DONSON family.</text>
</comment>
<keyword evidence="3" id="KW-0539">Nucleus</keyword>
<dbReference type="Proteomes" id="UP000031443">
    <property type="component" value="Unassembled WGS sequence"/>
</dbReference>
<evidence type="ECO:0000256" key="3">
    <source>
        <dbReference type="ARBA" id="ARBA00023242"/>
    </source>
</evidence>
<dbReference type="SUPFAM" id="SSF51735">
    <property type="entry name" value="NAD(P)-binding Rossmann-fold domains"/>
    <property type="match status" value="1"/>
</dbReference>
<evidence type="ECO:0000256" key="4">
    <source>
        <dbReference type="ARBA" id="ARBA00025806"/>
    </source>
</evidence>
<accession>M7BJR9</accession>
<dbReference type="EMBL" id="KB541130">
    <property type="protein sequence ID" value="EMP32268.1"/>
    <property type="molecule type" value="Genomic_DNA"/>
</dbReference>
<comment type="subcellular location">
    <subcellularLocation>
        <location evidence="1">Nucleus</location>
    </subcellularLocation>
</comment>
<name>M7BJR9_CHEMY</name>
<feature type="compositionally biased region" description="Polar residues" evidence="5">
    <location>
        <begin position="320"/>
        <end position="337"/>
    </location>
</feature>
<dbReference type="PANTHER" id="PTHR12972">
    <property type="entry name" value="DOWNSTREAM NEIGHBOR OF SON"/>
    <property type="match status" value="1"/>
</dbReference>
<evidence type="ECO:0000256" key="2">
    <source>
        <dbReference type="ARBA" id="ARBA00022473"/>
    </source>
</evidence>
<keyword evidence="7" id="KW-1185">Reference proteome</keyword>
<dbReference type="GO" id="GO:0005634">
    <property type="term" value="C:nucleus"/>
    <property type="evidence" value="ECO:0007669"/>
    <property type="project" value="UniProtKB-SubCell"/>
</dbReference>
<evidence type="ECO:0000256" key="1">
    <source>
        <dbReference type="ARBA" id="ARBA00004123"/>
    </source>
</evidence>
<gene>
    <name evidence="6" type="ORF">UY3_10599</name>
</gene>
<proteinExistence type="inferred from homology"/>
<dbReference type="InterPro" id="IPR024861">
    <property type="entry name" value="Donson"/>
</dbReference>
<evidence type="ECO:0000313" key="6">
    <source>
        <dbReference type="EMBL" id="EMP32268.1"/>
    </source>
</evidence>
<dbReference type="Gene3D" id="3.90.180.10">
    <property type="entry name" value="Medium-chain alcohol dehydrogenases, catalytic domain"/>
    <property type="match status" value="1"/>
</dbReference>
<evidence type="ECO:0000256" key="5">
    <source>
        <dbReference type="SAM" id="MobiDB-lite"/>
    </source>
</evidence>
<dbReference type="PRINTS" id="PR02064">
    <property type="entry name" value="DONSON"/>
</dbReference>
<protein>
    <submittedName>
        <fullName evidence="6">Protein downstream neighbor of son like protein</fullName>
    </submittedName>
</protein>
<dbReference type="AlphaFoldDB" id="M7BJR9"/>